<dbReference type="EMBL" id="JAEFBK010000009">
    <property type="protein sequence ID" value="KAG7568104.1"/>
    <property type="molecule type" value="Genomic_DNA"/>
</dbReference>
<proteinExistence type="predicted"/>
<gene>
    <name evidence="1" type="ORF">ISN45_Aa04g009410</name>
</gene>
<sequence length="315" mass="34495">MVASQAGGRFSLMKKRWSKASEVCLVSCQLGEEVVTSWKLLDALEYLKWTLKQKGKDPWDIDDNRVQICTSEGSSVTSSAGSSGSSSASSSAGLSASTSAMCTCNIFESIACSERKRRSCSHQQAHLSNKSKMVSESDKAREAIEEEEEDIVCLESFFINDDYQLTKFTFGSHVLELYCLQSASTDFDLTGQLVWPGAMLMNGYLSENADILQGCSVLEFGSGVGITGVLCSKFCRKVIFTDHNDEVLKILKKNIELHGHSSGPNPSAELEAAKLEWGNSDHLGEILQKHNDGFDLILGADIYILMSDNDFYLSA</sequence>
<organism evidence="1 2">
    <name type="scientific">Arabidopsis thaliana x Arabidopsis arenosa</name>
    <dbReference type="NCBI Taxonomy" id="1240361"/>
    <lineage>
        <taxon>Eukaryota</taxon>
        <taxon>Viridiplantae</taxon>
        <taxon>Streptophyta</taxon>
        <taxon>Embryophyta</taxon>
        <taxon>Tracheophyta</taxon>
        <taxon>Spermatophyta</taxon>
        <taxon>Magnoliopsida</taxon>
        <taxon>eudicotyledons</taxon>
        <taxon>Gunneridae</taxon>
        <taxon>Pentapetalae</taxon>
        <taxon>rosids</taxon>
        <taxon>malvids</taxon>
        <taxon>Brassicales</taxon>
        <taxon>Brassicaceae</taxon>
        <taxon>Camelineae</taxon>
        <taxon>Arabidopsis</taxon>
    </lineage>
</organism>
<accession>A0A8T2A836</accession>
<dbReference type="PANTHER" id="PTHR23108:SF3">
    <property type="entry name" value="METHYLTRANSFERASE FAMILY PROTEIN"/>
    <property type="match status" value="1"/>
</dbReference>
<dbReference type="PANTHER" id="PTHR23108">
    <property type="entry name" value="METHYLTRANSFERASE-RELATED"/>
    <property type="match status" value="1"/>
</dbReference>
<keyword evidence="1" id="KW-0489">Methyltransferase</keyword>
<dbReference type="Pfam" id="PF10294">
    <property type="entry name" value="Methyltransf_16"/>
    <property type="match status" value="1"/>
</dbReference>
<dbReference type="AlphaFoldDB" id="A0A8T2A836"/>
<protein>
    <submittedName>
        <fullName evidence="1">S-adenosyl-L-methionine-dependent methyltransferase</fullName>
    </submittedName>
</protein>
<name>A0A8T2A836_9BRAS</name>
<evidence type="ECO:0000313" key="2">
    <source>
        <dbReference type="Proteomes" id="UP000694240"/>
    </source>
</evidence>
<dbReference type="InterPro" id="IPR038899">
    <property type="entry name" value="METTL22"/>
</dbReference>
<comment type="caution">
    <text evidence="1">The sequence shown here is derived from an EMBL/GenBank/DDBJ whole genome shotgun (WGS) entry which is preliminary data.</text>
</comment>
<keyword evidence="1" id="KW-0808">Transferase</keyword>
<dbReference type="GO" id="GO:0005634">
    <property type="term" value="C:nucleus"/>
    <property type="evidence" value="ECO:0007669"/>
    <property type="project" value="TreeGrafter"/>
</dbReference>
<keyword evidence="2" id="KW-1185">Reference proteome</keyword>
<reference evidence="1 2" key="1">
    <citation type="submission" date="2020-12" db="EMBL/GenBank/DDBJ databases">
        <title>Concerted genomic and epigenomic changes stabilize Arabidopsis allopolyploids.</title>
        <authorList>
            <person name="Chen Z."/>
        </authorList>
    </citation>
    <scope>NUCLEOTIDE SEQUENCE [LARGE SCALE GENOMIC DNA]</scope>
    <source>
        <strain evidence="1">Allo738</strain>
        <tissue evidence="1">Leaf</tissue>
    </source>
</reference>
<dbReference type="Proteomes" id="UP000694240">
    <property type="component" value="Chromosome 9"/>
</dbReference>
<dbReference type="InterPro" id="IPR019410">
    <property type="entry name" value="Methyltransf_16"/>
</dbReference>
<dbReference type="GO" id="GO:0032259">
    <property type="term" value="P:methylation"/>
    <property type="evidence" value="ECO:0007669"/>
    <property type="project" value="UniProtKB-KW"/>
</dbReference>
<dbReference type="GO" id="GO:0008276">
    <property type="term" value="F:protein methyltransferase activity"/>
    <property type="evidence" value="ECO:0007669"/>
    <property type="project" value="InterPro"/>
</dbReference>
<evidence type="ECO:0000313" key="1">
    <source>
        <dbReference type="EMBL" id="KAG7568104.1"/>
    </source>
</evidence>